<dbReference type="SUPFAM" id="SSF50370">
    <property type="entry name" value="Ricin B-like lectins"/>
    <property type="match status" value="1"/>
</dbReference>
<evidence type="ECO:0000256" key="1">
    <source>
        <dbReference type="SAM" id="MobiDB-lite"/>
    </source>
</evidence>
<dbReference type="CDD" id="cd23422">
    <property type="entry name" value="beta-trefoil_Ricin_MPL_CNL"/>
    <property type="match status" value="1"/>
</dbReference>
<evidence type="ECO:0000259" key="2">
    <source>
        <dbReference type="Pfam" id="PF14200"/>
    </source>
</evidence>
<name>A0AAD5V557_9APHY</name>
<evidence type="ECO:0000313" key="4">
    <source>
        <dbReference type="Proteomes" id="UP001212997"/>
    </source>
</evidence>
<organism evidence="3 4">
    <name type="scientific">Meripilus lineatus</name>
    <dbReference type="NCBI Taxonomy" id="2056292"/>
    <lineage>
        <taxon>Eukaryota</taxon>
        <taxon>Fungi</taxon>
        <taxon>Dikarya</taxon>
        <taxon>Basidiomycota</taxon>
        <taxon>Agaricomycotina</taxon>
        <taxon>Agaricomycetes</taxon>
        <taxon>Polyporales</taxon>
        <taxon>Meripilaceae</taxon>
        <taxon>Meripilus</taxon>
    </lineage>
</organism>
<evidence type="ECO:0000313" key="3">
    <source>
        <dbReference type="EMBL" id="KAJ3486144.1"/>
    </source>
</evidence>
<dbReference type="Pfam" id="PF14200">
    <property type="entry name" value="RicinB_lectin_2"/>
    <property type="match status" value="1"/>
</dbReference>
<dbReference type="EMBL" id="JANAWD010000130">
    <property type="protein sequence ID" value="KAJ3486144.1"/>
    <property type="molecule type" value="Genomic_DNA"/>
</dbReference>
<proteinExistence type="predicted"/>
<dbReference type="InterPro" id="IPR035992">
    <property type="entry name" value="Ricin_B-like_lectins"/>
</dbReference>
<feature type="domain" description="Ricin B lectin" evidence="2">
    <location>
        <begin position="60"/>
        <end position="121"/>
    </location>
</feature>
<dbReference type="Gene3D" id="2.80.10.50">
    <property type="match status" value="1"/>
</dbReference>
<dbReference type="AlphaFoldDB" id="A0AAD5V557"/>
<keyword evidence="4" id="KW-1185">Reference proteome</keyword>
<reference evidence="3" key="1">
    <citation type="submission" date="2022-07" db="EMBL/GenBank/DDBJ databases">
        <title>Genome Sequence of Physisporinus lineatus.</title>
        <authorList>
            <person name="Buettner E."/>
        </authorList>
    </citation>
    <scope>NUCLEOTIDE SEQUENCE</scope>
    <source>
        <strain evidence="3">VT162</strain>
    </source>
</reference>
<dbReference type="InterPro" id="IPR000772">
    <property type="entry name" value="Ricin_B_lectin"/>
</dbReference>
<comment type="caution">
    <text evidence="3">The sequence shown here is derived from an EMBL/GenBank/DDBJ whole genome shotgun (WGS) entry which is preliminary data.</text>
</comment>
<gene>
    <name evidence="3" type="ORF">NLI96_g4451</name>
</gene>
<accession>A0AAD5V557</accession>
<protein>
    <recommendedName>
        <fullName evidence="2">Ricin B lectin domain-containing protein</fullName>
    </recommendedName>
</protein>
<feature type="region of interest" description="Disordered" evidence="1">
    <location>
        <begin position="1"/>
        <end position="23"/>
    </location>
</feature>
<dbReference type="Proteomes" id="UP001212997">
    <property type="component" value="Unassembled WGS sequence"/>
</dbReference>
<sequence>MGNTSSQPESRIRRRSYEQPLPILPATLSEFKLEDAEEPEVPLEPPIPTQRPAPAASFSPGVYVLLNFASGSALDLSGGDSRSIIGFDCHGRENQQWRFEQFGAGYIIQGIQHGTYLSFEGDLSGGSKIVASKYPVCWKVEVVEHEEKPESEEIVRILWPNDRYAIELQDSSDVPGTPVILGDVLCHEKSQIWRFQKVEGEEVSQCAVPTADPPVSFKETRSETPGTDTVVVSHDGNTTTTTRITTTVTTVTTVYTALFAMIRVAVEIDRSLILLIAATRPGIS</sequence>